<keyword evidence="7" id="KW-1185">Reference proteome</keyword>
<evidence type="ECO:0000259" key="5">
    <source>
        <dbReference type="PROSITE" id="PS50850"/>
    </source>
</evidence>
<feature type="transmembrane region" description="Helical" evidence="4">
    <location>
        <begin position="169"/>
        <end position="193"/>
    </location>
</feature>
<dbReference type="InterPro" id="IPR020846">
    <property type="entry name" value="MFS_dom"/>
</dbReference>
<dbReference type="PROSITE" id="PS50850">
    <property type="entry name" value="MFS"/>
    <property type="match status" value="1"/>
</dbReference>
<dbReference type="Pfam" id="PF07690">
    <property type="entry name" value="MFS_1"/>
    <property type="match status" value="1"/>
</dbReference>
<feature type="transmembrane region" description="Helical" evidence="4">
    <location>
        <begin position="387"/>
        <end position="408"/>
    </location>
</feature>
<feature type="transmembrane region" description="Helical" evidence="4">
    <location>
        <begin position="320"/>
        <end position="343"/>
    </location>
</feature>
<gene>
    <name evidence="6" type="ORF">E5987_08000</name>
</gene>
<dbReference type="OrthoDB" id="9793415at2"/>
<feature type="transmembrane region" description="Helical" evidence="4">
    <location>
        <begin position="85"/>
        <end position="105"/>
    </location>
</feature>
<feature type="transmembrane region" description="Helical" evidence="4">
    <location>
        <begin position="294"/>
        <end position="314"/>
    </location>
</feature>
<evidence type="ECO:0000256" key="3">
    <source>
        <dbReference type="ARBA" id="ARBA00023136"/>
    </source>
</evidence>
<keyword evidence="1 4" id="KW-0812">Transmembrane</keyword>
<evidence type="ECO:0000256" key="2">
    <source>
        <dbReference type="ARBA" id="ARBA00022989"/>
    </source>
</evidence>
<reference evidence="6 7" key="1">
    <citation type="submission" date="2019-12" db="EMBL/GenBank/DDBJ databases">
        <title>Microbes associate with the intestines of laboratory mice.</title>
        <authorList>
            <person name="Navarre W."/>
            <person name="Wong E."/>
        </authorList>
    </citation>
    <scope>NUCLEOTIDE SEQUENCE [LARGE SCALE GENOMIC DNA]</scope>
    <source>
        <strain evidence="6 7">NM82_D38</strain>
    </source>
</reference>
<keyword evidence="3 4" id="KW-0472">Membrane</keyword>
<organism evidence="6 7">
    <name type="scientific">Parasutterella muris</name>
    <dbReference type="NCBI Taxonomy" id="2565572"/>
    <lineage>
        <taxon>Bacteria</taxon>
        <taxon>Pseudomonadati</taxon>
        <taxon>Pseudomonadota</taxon>
        <taxon>Betaproteobacteria</taxon>
        <taxon>Burkholderiales</taxon>
        <taxon>Sutterellaceae</taxon>
        <taxon>Parasutterella</taxon>
    </lineage>
</organism>
<dbReference type="Gene3D" id="1.20.1250.20">
    <property type="entry name" value="MFS general substrate transporter like domains"/>
    <property type="match status" value="2"/>
</dbReference>
<dbReference type="GO" id="GO:0022857">
    <property type="term" value="F:transmembrane transporter activity"/>
    <property type="evidence" value="ECO:0007669"/>
    <property type="project" value="InterPro"/>
</dbReference>
<feature type="transmembrane region" description="Helical" evidence="4">
    <location>
        <begin position="111"/>
        <end position="130"/>
    </location>
</feature>
<keyword evidence="2 4" id="KW-1133">Transmembrane helix</keyword>
<feature type="transmembrane region" description="Helical" evidence="4">
    <location>
        <begin position="12"/>
        <end position="39"/>
    </location>
</feature>
<feature type="transmembrane region" description="Helical" evidence="4">
    <location>
        <begin position="355"/>
        <end position="375"/>
    </location>
</feature>
<dbReference type="PANTHER" id="PTHR11360">
    <property type="entry name" value="MONOCARBOXYLATE TRANSPORTER"/>
    <property type="match status" value="1"/>
</dbReference>
<dbReference type="InterPro" id="IPR011701">
    <property type="entry name" value="MFS"/>
</dbReference>
<name>A0A6L6YK54_9BURK</name>
<proteinExistence type="predicted"/>
<dbReference type="Proteomes" id="UP000472580">
    <property type="component" value="Unassembled WGS sequence"/>
</dbReference>
<evidence type="ECO:0000313" key="6">
    <source>
        <dbReference type="EMBL" id="MVX57149.1"/>
    </source>
</evidence>
<dbReference type="InterPro" id="IPR036259">
    <property type="entry name" value="MFS_trans_sf"/>
</dbReference>
<sequence length="419" mass="44087">MSNNPVQLKNKRWIYLLSFCLINFISGALYIWSVFAAPFASYFNQLNGTELTSSDLSSVFGLAAGLTPFLMLAGGYINDRMGPKLVVALGGLAIGVGYLICGYADSPSLLYIGYGFFVGVGTGMVNGCTINSAVKFFPDRRGFAGGLVTASLGIGAAALPFLVNALVVSIGISDACIIFGLGSAILICLLTLFTAKCPDDFANEFCDSPKAASVSGIETNWIGMIKSTLFIPLFVLFVTGSTMGLMLISSISGIANHQIGLGMTASAMAVSVISIANTLGRFISGTASDKFGRVPTLMFMLLLAIAGFVLLLWASPTSAWLFFTGTIFVGICYGSFIGTYPSLVADEYGNKNNSVNFSVMMLGYSIGGFGGPQLLKWAQQAGSYDRAYLICITAAALGIICGVIYLLIKKHQLSAASFS</sequence>
<protein>
    <submittedName>
        <fullName evidence="6">MFS transporter</fullName>
    </submittedName>
</protein>
<dbReference type="CDD" id="cd17353">
    <property type="entry name" value="MFS_OFA_like"/>
    <property type="match status" value="1"/>
</dbReference>
<evidence type="ECO:0000256" key="1">
    <source>
        <dbReference type="ARBA" id="ARBA00022692"/>
    </source>
</evidence>
<comment type="caution">
    <text evidence="6">The sequence shown here is derived from an EMBL/GenBank/DDBJ whole genome shotgun (WGS) entry which is preliminary data.</text>
</comment>
<feature type="transmembrane region" description="Helical" evidence="4">
    <location>
        <begin position="229"/>
        <end position="255"/>
    </location>
</feature>
<feature type="domain" description="Major facilitator superfamily (MFS) profile" evidence="5">
    <location>
        <begin position="16"/>
        <end position="413"/>
    </location>
</feature>
<evidence type="ECO:0000313" key="7">
    <source>
        <dbReference type="Proteomes" id="UP000472580"/>
    </source>
</evidence>
<dbReference type="SUPFAM" id="SSF103473">
    <property type="entry name" value="MFS general substrate transporter"/>
    <property type="match status" value="1"/>
</dbReference>
<dbReference type="RefSeq" id="WP_160335576.1">
    <property type="nucleotide sequence ID" value="NZ_WSRP01000023.1"/>
</dbReference>
<dbReference type="EMBL" id="WSRP01000023">
    <property type="protein sequence ID" value="MVX57149.1"/>
    <property type="molecule type" value="Genomic_DNA"/>
</dbReference>
<feature type="transmembrane region" description="Helical" evidence="4">
    <location>
        <begin position="59"/>
        <end position="78"/>
    </location>
</feature>
<feature type="transmembrane region" description="Helical" evidence="4">
    <location>
        <begin position="142"/>
        <end position="163"/>
    </location>
</feature>
<dbReference type="InterPro" id="IPR050327">
    <property type="entry name" value="Proton-linked_MCT"/>
</dbReference>
<evidence type="ECO:0000256" key="4">
    <source>
        <dbReference type="SAM" id="Phobius"/>
    </source>
</evidence>
<dbReference type="AlphaFoldDB" id="A0A6L6YK54"/>
<feature type="transmembrane region" description="Helical" evidence="4">
    <location>
        <begin position="261"/>
        <end position="282"/>
    </location>
</feature>
<accession>A0A6L6YK54</accession>